<proteinExistence type="predicted"/>
<evidence type="ECO:0000313" key="3">
    <source>
        <dbReference type="Proteomes" id="UP000886998"/>
    </source>
</evidence>
<protein>
    <submittedName>
        <fullName evidence="2">Uncharacterized protein</fullName>
    </submittedName>
</protein>
<keyword evidence="3" id="KW-1185">Reference proteome</keyword>
<feature type="transmembrane region" description="Helical" evidence="1">
    <location>
        <begin position="41"/>
        <end position="62"/>
    </location>
</feature>
<keyword evidence="1" id="KW-0472">Membrane</keyword>
<sequence>MLQNIKNFIGTWTYDICKLVAKNKAVTSAIVVLDIFVITDIFYYNISLFYVILLFAVQWLVLHRIAVGNRYQRLQRVTDNACPEQCNFVRNATIFLLSLSNKCPIGFKLDDLVGKYSVQGTFVQEPFLLPSQRLLYALHRCPVGTPTHGLSFICPQIFAWYLARSTDTPANQWHHKFTPNFHILKGISSMKPLHIHSRA</sequence>
<accession>A0A8X6YTJ2</accession>
<evidence type="ECO:0000313" key="2">
    <source>
        <dbReference type="EMBL" id="GFY77514.1"/>
    </source>
</evidence>
<dbReference type="AlphaFoldDB" id="A0A8X6YTJ2"/>
<comment type="caution">
    <text evidence="2">The sequence shown here is derived from an EMBL/GenBank/DDBJ whole genome shotgun (WGS) entry which is preliminary data.</text>
</comment>
<keyword evidence="1" id="KW-0812">Transmembrane</keyword>
<organism evidence="2 3">
    <name type="scientific">Trichonephila inaurata madagascariensis</name>
    <dbReference type="NCBI Taxonomy" id="2747483"/>
    <lineage>
        <taxon>Eukaryota</taxon>
        <taxon>Metazoa</taxon>
        <taxon>Ecdysozoa</taxon>
        <taxon>Arthropoda</taxon>
        <taxon>Chelicerata</taxon>
        <taxon>Arachnida</taxon>
        <taxon>Araneae</taxon>
        <taxon>Araneomorphae</taxon>
        <taxon>Entelegynae</taxon>
        <taxon>Araneoidea</taxon>
        <taxon>Nephilidae</taxon>
        <taxon>Trichonephila</taxon>
        <taxon>Trichonephila inaurata</taxon>
    </lineage>
</organism>
<evidence type="ECO:0000256" key="1">
    <source>
        <dbReference type="SAM" id="Phobius"/>
    </source>
</evidence>
<reference evidence="2" key="1">
    <citation type="submission" date="2020-08" db="EMBL/GenBank/DDBJ databases">
        <title>Multicomponent nature underlies the extraordinary mechanical properties of spider dragline silk.</title>
        <authorList>
            <person name="Kono N."/>
            <person name="Nakamura H."/>
            <person name="Mori M."/>
            <person name="Yoshida Y."/>
            <person name="Ohtoshi R."/>
            <person name="Malay A.D."/>
            <person name="Moran D.A.P."/>
            <person name="Tomita M."/>
            <person name="Numata K."/>
            <person name="Arakawa K."/>
        </authorList>
    </citation>
    <scope>NUCLEOTIDE SEQUENCE</scope>
</reference>
<dbReference type="EMBL" id="BMAV01022485">
    <property type="protein sequence ID" value="GFY77514.1"/>
    <property type="molecule type" value="Genomic_DNA"/>
</dbReference>
<name>A0A8X6YTJ2_9ARAC</name>
<keyword evidence="1" id="KW-1133">Transmembrane helix</keyword>
<gene>
    <name evidence="2" type="ORF">TNIN_147411</name>
</gene>
<dbReference type="Proteomes" id="UP000886998">
    <property type="component" value="Unassembled WGS sequence"/>
</dbReference>